<dbReference type="Gene3D" id="1.10.510.10">
    <property type="entry name" value="Transferase(Phosphotransferase) domain 1"/>
    <property type="match status" value="2"/>
</dbReference>
<feature type="domain" description="Gnk2-homologous" evidence="20">
    <location>
        <begin position="44"/>
        <end position="148"/>
    </location>
</feature>
<dbReference type="GO" id="GO:0004674">
    <property type="term" value="F:protein serine/threonine kinase activity"/>
    <property type="evidence" value="ECO:0007669"/>
    <property type="project" value="UniProtKB-KW"/>
</dbReference>
<gene>
    <name evidence="21" type="ORF">ACMD2_12370</name>
</gene>
<evidence type="ECO:0000256" key="10">
    <source>
        <dbReference type="ARBA" id="ARBA00022840"/>
    </source>
</evidence>
<protein>
    <recommendedName>
        <fullName evidence="2">non-specific serine/threonine protein kinase</fullName>
        <ecNumber evidence="2">2.7.11.1</ecNumber>
    </recommendedName>
</protein>
<evidence type="ECO:0000256" key="9">
    <source>
        <dbReference type="ARBA" id="ARBA00022777"/>
    </source>
</evidence>
<dbReference type="InterPro" id="IPR011009">
    <property type="entry name" value="Kinase-like_dom_sf"/>
</dbReference>
<dbReference type="InterPro" id="IPR000719">
    <property type="entry name" value="Prot_kinase_dom"/>
</dbReference>
<dbReference type="EC" id="2.7.11.1" evidence="2"/>
<dbReference type="InterPro" id="IPR002902">
    <property type="entry name" value="GNK2"/>
</dbReference>
<evidence type="ECO:0000256" key="13">
    <source>
        <dbReference type="ARBA" id="ARBA00023157"/>
    </source>
</evidence>
<keyword evidence="13" id="KW-1015">Disulfide bond</keyword>
<dbReference type="Proteomes" id="UP000092600">
    <property type="component" value="Unassembled WGS sequence"/>
</dbReference>
<keyword evidence="8 17" id="KW-0547">Nucleotide-binding</keyword>
<keyword evidence="10 17" id="KW-0067">ATP-binding</keyword>
<keyword evidence="21" id="KW-0675">Receptor</keyword>
<evidence type="ECO:0000259" key="20">
    <source>
        <dbReference type="PROSITE" id="PS51473"/>
    </source>
</evidence>
<reference evidence="21 22" key="1">
    <citation type="journal article" date="2016" name="DNA Res.">
        <title>The draft genome of MD-2 pineapple using hybrid error correction of long reads.</title>
        <authorList>
            <person name="Redwan R.M."/>
            <person name="Saidin A."/>
            <person name="Kumar S.V."/>
        </authorList>
    </citation>
    <scope>NUCLEOTIDE SEQUENCE [LARGE SCALE GENOMIC DNA]</scope>
    <source>
        <strain evidence="22">cv. MD2</strain>
        <tissue evidence="21">Leaf</tissue>
    </source>
</reference>
<feature type="domain" description="Gnk2-homologous" evidence="20">
    <location>
        <begin position="858"/>
        <end position="967"/>
    </location>
</feature>
<organism evidence="21 22">
    <name type="scientific">Ananas comosus</name>
    <name type="common">Pineapple</name>
    <name type="synonym">Ananas ananas</name>
    <dbReference type="NCBI Taxonomy" id="4615"/>
    <lineage>
        <taxon>Eukaryota</taxon>
        <taxon>Viridiplantae</taxon>
        <taxon>Streptophyta</taxon>
        <taxon>Embryophyta</taxon>
        <taxon>Tracheophyta</taxon>
        <taxon>Spermatophyta</taxon>
        <taxon>Magnoliopsida</taxon>
        <taxon>Liliopsida</taxon>
        <taxon>Poales</taxon>
        <taxon>Bromeliaceae</taxon>
        <taxon>Bromelioideae</taxon>
        <taxon>Ananas</taxon>
    </lineage>
</organism>
<dbReference type="Gene3D" id="3.30.200.20">
    <property type="entry name" value="Phosphorylase Kinase, domain 1"/>
    <property type="match status" value="2"/>
</dbReference>
<keyword evidence="14" id="KW-0325">Glycoprotein</keyword>
<feature type="domain" description="Gnk2-homologous" evidence="20">
    <location>
        <begin position="739"/>
        <end position="843"/>
    </location>
</feature>
<dbReference type="PANTHER" id="PTHR27002">
    <property type="entry name" value="RECEPTOR-LIKE SERINE/THREONINE-PROTEIN KINASE SD1-8"/>
    <property type="match status" value="1"/>
</dbReference>
<keyword evidence="5" id="KW-0812">Transmembrane</keyword>
<name>A0A199VXF9_ANACO</name>
<evidence type="ECO:0000256" key="15">
    <source>
        <dbReference type="ARBA" id="ARBA00047899"/>
    </source>
</evidence>
<evidence type="ECO:0000256" key="4">
    <source>
        <dbReference type="ARBA" id="ARBA00022679"/>
    </source>
</evidence>
<dbReference type="InterPro" id="IPR017441">
    <property type="entry name" value="Protein_kinase_ATP_BS"/>
</dbReference>
<dbReference type="CDD" id="cd23509">
    <property type="entry name" value="Gnk2-like"/>
    <property type="match status" value="4"/>
</dbReference>
<dbReference type="PROSITE" id="PS00108">
    <property type="entry name" value="PROTEIN_KINASE_ST"/>
    <property type="match status" value="2"/>
</dbReference>
<feature type="binding site" evidence="17">
    <location>
        <position position="388"/>
    </location>
    <ligand>
        <name>ATP</name>
        <dbReference type="ChEBI" id="CHEBI:30616"/>
    </ligand>
</feature>
<evidence type="ECO:0000256" key="17">
    <source>
        <dbReference type="PROSITE-ProRule" id="PRU10141"/>
    </source>
</evidence>
<evidence type="ECO:0000256" key="18">
    <source>
        <dbReference type="SAM" id="SignalP"/>
    </source>
</evidence>
<dbReference type="STRING" id="4615.A0A199VXF9"/>
<evidence type="ECO:0000256" key="1">
    <source>
        <dbReference type="ARBA" id="ARBA00004167"/>
    </source>
</evidence>
<evidence type="ECO:0000256" key="5">
    <source>
        <dbReference type="ARBA" id="ARBA00022692"/>
    </source>
</evidence>
<keyword evidence="9 21" id="KW-0418">Kinase</keyword>
<dbReference type="EMBL" id="LSRQ01000632">
    <property type="protein sequence ID" value="OAY81636.1"/>
    <property type="molecule type" value="Genomic_DNA"/>
</dbReference>
<evidence type="ECO:0000256" key="11">
    <source>
        <dbReference type="ARBA" id="ARBA00022989"/>
    </source>
</evidence>
<accession>A0A199VXF9</accession>
<dbReference type="GO" id="GO:0005524">
    <property type="term" value="F:ATP binding"/>
    <property type="evidence" value="ECO:0007669"/>
    <property type="project" value="UniProtKB-UniRule"/>
</dbReference>
<feature type="domain" description="Gnk2-homologous" evidence="20">
    <location>
        <begin position="164"/>
        <end position="273"/>
    </location>
</feature>
<evidence type="ECO:0000313" key="21">
    <source>
        <dbReference type="EMBL" id="OAY81636.1"/>
    </source>
</evidence>
<evidence type="ECO:0000313" key="22">
    <source>
        <dbReference type="Proteomes" id="UP000092600"/>
    </source>
</evidence>
<feature type="chain" id="PRO_5008286170" description="non-specific serine/threonine protein kinase" evidence="18">
    <location>
        <begin position="42"/>
        <end position="1405"/>
    </location>
</feature>
<dbReference type="SUPFAM" id="SSF56112">
    <property type="entry name" value="Protein kinase-like (PK-like)"/>
    <property type="match status" value="2"/>
</dbReference>
<feature type="binding site" evidence="17">
    <location>
        <position position="1117"/>
    </location>
    <ligand>
        <name>ATP</name>
        <dbReference type="ChEBI" id="CHEBI:30616"/>
    </ligand>
</feature>
<evidence type="ECO:0000256" key="12">
    <source>
        <dbReference type="ARBA" id="ARBA00023136"/>
    </source>
</evidence>
<feature type="signal peptide" evidence="18">
    <location>
        <begin position="1"/>
        <end position="41"/>
    </location>
</feature>
<dbReference type="PROSITE" id="PS50011">
    <property type="entry name" value="PROTEIN_KINASE_DOM"/>
    <property type="match status" value="2"/>
</dbReference>
<dbReference type="InterPro" id="IPR001245">
    <property type="entry name" value="Ser-Thr/Tyr_kinase_cat_dom"/>
</dbReference>
<keyword evidence="11" id="KW-1133">Transmembrane helix</keyword>
<evidence type="ECO:0000256" key="8">
    <source>
        <dbReference type="ARBA" id="ARBA00022741"/>
    </source>
</evidence>
<dbReference type="Pfam" id="PF01657">
    <property type="entry name" value="Stress-antifung"/>
    <property type="match status" value="4"/>
</dbReference>
<proteinExistence type="predicted"/>
<keyword evidence="12" id="KW-0472">Membrane</keyword>
<keyword evidence="7" id="KW-0677">Repeat</keyword>
<dbReference type="PANTHER" id="PTHR27002:SF926">
    <property type="entry name" value="OS07G0535800 PROTEIN"/>
    <property type="match status" value="1"/>
</dbReference>
<evidence type="ECO:0000259" key="19">
    <source>
        <dbReference type="PROSITE" id="PS50011"/>
    </source>
</evidence>
<feature type="domain" description="Protein kinase" evidence="19">
    <location>
        <begin position="1089"/>
        <end position="1360"/>
    </location>
</feature>
<comment type="caution">
    <text evidence="21">The sequence shown here is derived from an EMBL/GenBank/DDBJ whole genome shotgun (WGS) entry which is preliminary data.</text>
</comment>
<feature type="domain" description="Protein kinase" evidence="19">
    <location>
        <begin position="360"/>
        <end position="663"/>
    </location>
</feature>
<keyword evidence="4" id="KW-0808">Transferase</keyword>
<comment type="catalytic activity">
    <reaction evidence="15">
        <text>L-threonyl-[protein] + ATP = O-phospho-L-threonyl-[protein] + ADP + H(+)</text>
        <dbReference type="Rhea" id="RHEA:46608"/>
        <dbReference type="Rhea" id="RHEA-COMP:11060"/>
        <dbReference type="Rhea" id="RHEA-COMP:11605"/>
        <dbReference type="ChEBI" id="CHEBI:15378"/>
        <dbReference type="ChEBI" id="CHEBI:30013"/>
        <dbReference type="ChEBI" id="CHEBI:30616"/>
        <dbReference type="ChEBI" id="CHEBI:61977"/>
        <dbReference type="ChEBI" id="CHEBI:456216"/>
        <dbReference type="EC" id="2.7.11.1"/>
    </reaction>
</comment>
<evidence type="ECO:0000256" key="14">
    <source>
        <dbReference type="ARBA" id="ARBA00023180"/>
    </source>
</evidence>
<dbReference type="InterPro" id="IPR038408">
    <property type="entry name" value="GNK2_sf"/>
</dbReference>
<dbReference type="Pfam" id="PF07714">
    <property type="entry name" value="PK_Tyr_Ser-Thr"/>
    <property type="match status" value="2"/>
</dbReference>
<dbReference type="GO" id="GO:0005886">
    <property type="term" value="C:plasma membrane"/>
    <property type="evidence" value="ECO:0007669"/>
    <property type="project" value="TreeGrafter"/>
</dbReference>
<evidence type="ECO:0000256" key="16">
    <source>
        <dbReference type="ARBA" id="ARBA00048679"/>
    </source>
</evidence>
<dbReference type="FunFam" id="1.10.510.10:FF:000060">
    <property type="entry name" value="G-type lectin S-receptor-like serine/threonine-protein kinase"/>
    <property type="match status" value="2"/>
</dbReference>
<dbReference type="Gene3D" id="3.30.430.20">
    <property type="entry name" value="Gnk2 domain, C-X8-C-X2-C motif"/>
    <property type="match status" value="4"/>
</dbReference>
<dbReference type="PROSITE" id="PS51473">
    <property type="entry name" value="GNK2"/>
    <property type="match status" value="4"/>
</dbReference>
<evidence type="ECO:0000256" key="2">
    <source>
        <dbReference type="ARBA" id="ARBA00012513"/>
    </source>
</evidence>
<dbReference type="InterPro" id="IPR008271">
    <property type="entry name" value="Ser/Thr_kinase_AS"/>
</dbReference>
<keyword evidence="3" id="KW-0723">Serine/threonine-protein kinase</keyword>
<dbReference type="PROSITE" id="PS00107">
    <property type="entry name" value="PROTEIN_KINASE_ATP"/>
    <property type="match status" value="2"/>
</dbReference>
<evidence type="ECO:0000256" key="7">
    <source>
        <dbReference type="ARBA" id="ARBA00022737"/>
    </source>
</evidence>
<sequence>MSAATKPAVINLMSTPPSSKLFLSLHLISLLCLPLLRRCGAHQPFYPICGNTDGNYTASSPYESNLRRLLPSLASAAPASDGLSAAAAAGESSDRAFGIALCRGDVNTTDCRACLGTASANILQACLHNRTAEILFYYCLLKYSDRNFTSFLENSQQLFLWNVNNATFPEYYARDATVYNFVNQALDMLLSGVADAAASSSNSVKLFATGELSITKGFPTIYGMAQCVQHIAGSECRRCLQGLINETLKLFDGRQGGQILGGWCYLRYEVFLFYYGKPTKSLFSVAPVDLPISPPPPGPPQIPTRRLSLLHYPGKAKLQITRPTSTFDADEVIKLWKSEERSSEFSLFDFDTIANSTNNFSIENKLGEGGFGTVYKGQLSDGLEIAVKRLSAHSGQGLVEFKNEIQLIAKLQHRNLVRLLGCCIHREEKILIYEYMPNKSLDFFLFGSYQSFCSNCSFLLFPHFLCYISLSVSDQTRGLLDWQKRFTIVEGIAQGLLYLHKHSRLRIIHRDLKASNILLDYEMNPKISDFGLARIFGSNETQANTNRIVGTGYMSPEYASEGLFSVKSDVFSFGVLLLEIVSGKRNAGFHQYGNHLNLLGYAWELWKEGKWFELIDEKLDDSFETCEILRCIHAALMCVQENASDRPTMLNVITMLSSDSTSLSDPKQPAYFNVRIRDEAKMASDFIMPDTHFTRKVSQTTCGQQPKPAVIISVMSTLPSRKLLLSLHLISLLCLPLLPHGQICGNTGGNYTTGSSYESNLHHLLASLASAAPASDGFSAAAAGESSDRVFGVAQCRGDVNATDCRACLGTASADILQRCPHSRTAEIFMDQYCLLKYSDRNFTSFPETSEQTFAWNVNNATFPDYAEDATGYNFVNQVLDTLLSGVADAAASSSNSVKLFATGELSTTKGFPTTYGLAQCLPHIGGSECRQCLQGLVNETLKLFDGRQGGQFLVGWCYLRYEVYLFYYGKPTISLFSFVPANLPSSPPPPGPPQIPTKSEELHSLCHSHPYMSRGILFLLPVVSYVYQKAKASRLSHFHYPGKVKLQITLPTFTFDTHEVIKHWKSEERSSGFSLFDFDTITNSTNNFSIENKLGEGGFGTVYKGQLSDELEIAVKRLFAHSGQGLVEFKNEIQLIAKLQHRNLVRLLGCCIQGEEKILIYEYMPNKSLDFFLFDQTRGLLDWQKRFTIVEGIAQGLLYLHKHSRLRIIHRDLKASNILLDYEMNPKISDFGLARIFGSDETQANTNRIVGTGYMSPEYASEGLFSVKSDVFSFGVLLIEIVSGKRNVGFHQYGNHFNLLGYAWELWKKGKWFELIDQKLEDSFEACEILRCIHVALMCVQEKASDRPTMSNVITMLSIDSTSLPDPKQPAYFTVRIKDEAKMASDFIVPNTVNEITFSDPEGR</sequence>
<evidence type="ECO:0000256" key="3">
    <source>
        <dbReference type="ARBA" id="ARBA00022527"/>
    </source>
</evidence>
<comment type="catalytic activity">
    <reaction evidence="16">
        <text>L-seryl-[protein] + ATP = O-phospho-L-seryl-[protein] + ADP + H(+)</text>
        <dbReference type="Rhea" id="RHEA:17989"/>
        <dbReference type="Rhea" id="RHEA-COMP:9863"/>
        <dbReference type="Rhea" id="RHEA-COMP:11604"/>
        <dbReference type="ChEBI" id="CHEBI:15378"/>
        <dbReference type="ChEBI" id="CHEBI:29999"/>
        <dbReference type="ChEBI" id="CHEBI:30616"/>
        <dbReference type="ChEBI" id="CHEBI:83421"/>
        <dbReference type="ChEBI" id="CHEBI:456216"/>
        <dbReference type="EC" id="2.7.11.1"/>
    </reaction>
</comment>
<evidence type="ECO:0000256" key="6">
    <source>
        <dbReference type="ARBA" id="ARBA00022729"/>
    </source>
</evidence>
<dbReference type="FunFam" id="3.30.200.20:FF:000195">
    <property type="entry name" value="G-type lectin S-receptor-like serine/threonine-protein kinase"/>
    <property type="match status" value="2"/>
</dbReference>
<dbReference type="CDD" id="cd14066">
    <property type="entry name" value="STKc_IRAK"/>
    <property type="match status" value="2"/>
</dbReference>
<keyword evidence="6 18" id="KW-0732">Signal</keyword>
<dbReference type="SMART" id="SM00220">
    <property type="entry name" value="S_TKc"/>
    <property type="match status" value="2"/>
</dbReference>
<comment type="subcellular location">
    <subcellularLocation>
        <location evidence="1">Membrane</location>
        <topology evidence="1">Single-pass membrane protein</topology>
    </subcellularLocation>
</comment>